<proteinExistence type="predicted"/>
<reference evidence="1" key="2">
    <citation type="journal article" date="2015" name="Fish Shellfish Immunol.">
        <title>Early steps in the European eel (Anguilla anguilla)-Vibrio vulnificus interaction in the gills: Role of the RtxA13 toxin.</title>
        <authorList>
            <person name="Callol A."/>
            <person name="Pajuelo D."/>
            <person name="Ebbesson L."/>
            <person name="Teles M."/>
            <person name="MacKenzie S."/>
            <person name="Amaro C."/>
        </authorList>
    </citation>
    <scope>NUCLEOTIDE SEQUENCE</scope>
</reference>
<dbReference type="EMBL" id="GBXM01041310">
    <property type="protein sequence ID" value="JAH67267.1"/>
    <property type="molecule type" value="Transcribed_RNA"/>
</dbReference>
<evidence type="ECO:0000313" key="1">
    <source>
        <dbReference type="EMBL" id="JAH67267.1"/>
    </source>
</evidence>
<accession>A0A0E9UNA6</accession>
<organism evidence="1">
    <name type="scientific">Anguilla anguilla</name>
    <name type="common">European freshwater eel</name>
    <name type="synonym">Muraena anguilla</name>
    <dbReference type="NCBI Taxonomy" id="7936"/>
    <lineage>
        <taxon>Eukaryota</taxon>
        <taxon>Metazoa</taxon>
        <taxon>Chordata</taxon>
        <taxon>Craniata</taxon>
        <taxon>Vertebrata</taxon>
        <taxon>Euteleostomi</taxon>
        <taxon>Actinopterygii</taxon>
        <taxon>Neopterygii</taxon>
        <taxon>Teleostei</taxon>
        <taxon>Anguilliformes</taxon>
        <taxon>Anguillidae</taxon>
        <taxon>Anguilla</taxon>
    </lineage>
</organism>
<dbReference type="AlphaFoldDB" id="A0A0E9UNA6"/>
<name>A0A0E9UNA6_ANGAN</name>
<sequence length="27" mass="3022">MVSFLIFFCGTRSVRALRIFSSPSTPT</sequence>
<protein>
    <submittedName>
        <fullName evidence="1">Uncharacterized protein</fullName>
    </submittedName>
</protein>
<reference evidence="1" key="1">
    <citation type="submission" date="2014-11" db="EMBL/GenBank/DDBJ databases">
        <authorList>
            <person name="Amaro Gonzalez C."/>
        </authorList>
    </citation>
    <scope>NUCLEOTIDE SEQUENCE</scope>
</reference>